<evidence type="ECO:0000313" key="3">
    <source>
        <dbReference type="Proteomes" id="UP000298642"/>
    </source>
</evidence>
<reference evidence="3" key="1">
    <citation type="submission" date="2018-12" db="EMBL/GenBank/DDBJ databases">
        <title>Dusodibacter welbiota gen. nov., sp. nov., isolated from human faeces and emended description of the Oscillibacter genus.</title>
        <authorList>
            <person name="Le Roy T."/>
            <person name="Van der Smissen P."/>
            <person name="Delzenne N."/>
            <person name="Muccioli G."/>
            <person name="Collet J.F."/>
            <person name="Cani P.D."/>
        </authorList>
    </citation>
    <scope>NUCLEOTIDE SEQUENCE [LARGE SCALE GENOMIC DNA]</scope>
    <source>
        <strain evidence="3">J115</strain>
    </source>
</reference>
<dbReference type="KEGG" id="obj:EIO64_14580"/>
<organism evidence="2 3">
    <name type="scientific">Dysosmobacter welbionis</name>
    <dbReference type="NCBI Taxonomy" id="2093857"/>
    <lineage>
        <taxon>Bacteria</taxon>
        <taxon>Bacillati</taxon>
        <taxon>Bacillota</taxon>
        <taxon>Clostridia</taxon>
        <taxon>Eubacteriales</taxon>
        <taxon>Oscillospiraceae</taxon>
        <taxon>Dysosmobacter</taxon>
    </lineage>
</organism>
<feature type="transmembrane region" description="Helical" evidence="1">
    <location>
        <begin position="45"/>
        <end position="63"/>
    </location>
</feature>
<dbReference type="Proteomes" id="UP000298642">
    <property type="component" value="Chromosome"/>
</dbReference>
<keyword evidence="1" id="KW-0812">Transmembrane</keyword>
<dbReference type="EMBL" id="CP034413">
    <property type="protein sequence ID" value="QCI60287.1"/>
    <property type="molecule type" value="Genomic_DNA"/>
</dbReference>
<dbReference type="RefSeq" id="WP_021748608.1">
    <property type="nucleotide sequence ID" value="NZ_CAUWCU010000017.1"/>
</dbReference>
<proteinExistence type="predicted"/>
<feature type="transmembrane region" description="Helical" evidence="1">
    <location>
        <begin position="7"/>
        <end position="25"/>
    </location>
</feature>
<name>A0A4D7B1F4_9FIRM</name>
<keyword evidence="1" id="KW-1133">Transmembrane helix</keyword>
<protein>
    <submittedName>
        <fullName evidence="2">Uncharacterized protein</fullName>
    </submittedName>
</protein>
<evidence type="ECO:0000313" key="2">
    <source>
        <dbReference type="EMBL" id="QCI60287.1"/>
    </source>
</evidence>
<gene>
    <name evidence="2" type="ORF">EIO64_14580</name>
</gene>
<dbReference type="GeneID" id="89521825"/>
<sequence length="71" mass="7797">MKNVLYIIKVVALACAAGVIMTILGAFPPLSFLYNWLVGHGLQNVWVGLMAGVIAICVSLYNMHHAKKKRK</sequence>
<accession>A0A4D7B1F4</accession>
<dbReference type="AlphaFoldDB" id="A0A4D7B1F4"/>
<keyword evidence="3" id="KW-1185">Reference proteome</keyword>
<evidence type="ECO:0000256" key="1">
    <source>
        <dbReference type="SAM" id="Phobius"/>
    </source>
</evidence>
<keyword evidence="1" id="KW-0472">Membrane</keyword>